<proteinExistence type="inferred from homology"/>
<evidence type="ECO:0000256" key="10">
    <source>
        <dbReference type="SAM" id="MobiDB-lite"/>
    </source>
</evidence>
<dbReference type="Pfam" id="PF01008">
    <property type="entry name" value="IF-2B"/>
    <property type="match status" value="1"/>
</dbReference>
<sequence>MPVPTIAELVSAPSKQHEGQPSQKSMTKAERRELQEKQRAAKLASKQQPQSGVAPTKAKSSQIALKKQPGGESNVTKQHTLPLKDTGAISVADDAGIKSVSHGLRIFSHFGLPKPIGHTLKGDIHPAIIRLGLLFSEFRICGANARCIATLTAFKTVIQDYTTPTHNTLSRHLMTHLSPQITHLVSARPMSVTMGNAIRQLKLEISGSDIDMIEQDAKDRLCQKIDDYIRDRIIIADEVIQELAGKKIKDGDVILTYARSSVVEKVLLQAHDEGKRFSVIIVDSRPLLEGKVLLKSLTNADAGPIPCTYALLPALPSLLTEVTTVLLGAHSLFSNGAVYSRAGTALVAMMSKRHGVPVLVCCETYKFSEGVMVDGFGKNELAPIRIAQPHGNTKNVPSAPNLEVLNPLYDLTPPTFITAVVTEVGLIPPSSISSIPLALGKTSL</sequence>
<evidence type="ECO:0000256" key="5">
    <source>
        <dbReference type="ARBA" id="ARBA00022917"/>
    </source>
</evidence>
<feature type="compositionally biased region" description="Polar residues" evidence="10">
    <location>
        <begin position="45"/>
        <end position="63"/>
    </location>
</feature>
<reference evidence="12" key="2">
    <citation type="submission" date="2015-01" db="EMBL/GenBank/DDBJ databases">
        <title>Evolutionary Origins and Diversification of the Mycorrhizal Mutualists.</title>
        <authorList>
            <consortium name="DOE Joint Genome Institute"/>
            <consortium name="Mycorrhizal Genomics Consortium"/>
            <person name="Kohler A."/>
            <person name="Kuo A."/>
            <person name="Nagy L.G."/>
            <person name="Floudas D."/>
            <person name="Copeland A."/>
            <person name="Barry K.W."/>
            <person name="Cichocki N."/>
            <person name="Veneault-Fourrey C."/>
            <person name="LaButti K."/>
            <person name="Lindquist E.A."/>
            <person name="Lipzen A."/>
            <person name="Lundell T."/>
            <person name="Morin E."/>
            <person name="Murat C."/>
            <person name="Riley R."/>
            <person name="Ohm R."/>
            <person name="Sun H."/>
            <person name="Tunlid A."/>
            <person name="Henrissat B."/>
            <person name="Grigoriev I.V."/>
            <person name="Hibbett D.S."/>
            <person name="Martin F."/>
        </authorList>
    </citation>
    <scope>NUCLEOTIDE SEQUENCE [LARGE SCALE GENOMIC DNA]</scope>
    <source>
        <strain evidence="12">LaAM-08-1</strain>
    </source>
</reference>
<name>A0A0C9X8J8_9AGAR</name>
<evidence type="ECO:0000256" key="3">
    <source>
        <dbReference type="ARBA" id="ARBA00022490"/>
    </source>
</evidence>
<comment type="subcellular location">
    <subcellularLocation>
        <location evidence="1">Cytoplasm</location>
        <location evidence="1">Cytosol</location>
    </subcellularLocation>
</comment>
<dbReference type="HOGENOM" id="CLU_016218_3_1_1"/>
<dbReference type="InterPro" id="IPR037171">
    <property type="entry name" value="NagB/RpiA_transferase-like"/>
</dbReference>
<dbReference type="STRING" id="1095629.A0A0C9X8J8"/>
<evidence type="ECO:0000256" key="1">
    <source>
        <dbReference type="ARBA" id="ARBA00004514"/>
    </source>
</evidence>
<dbReference type="GO" id="GO:0003743">
    <property type="term" value="F:translation initiation factor activity"/>
    <property type="evidence" value="ECO:0007669"/>
    <property type="project" value="UniProtKB-KW"/>
</dbReference>
<dbReference type="AlphaFoldDB" id="A0A0C9X8J8"/>
<evidence type="ECO:0000256" key="6">
    <source>
        <dbReference type="ARBA" id="ARBA00044147"/>
    </source>
</evidence>
<evidence type="ECO:0000256" key="8">
    <source>
        <dbReference type="ARBA" id="ARBA00046432"/>
    </source>
</evidence>
<evidence type="ECO:0000256" key="2">
    <source>
        <dbReference type="ARBA" id="ARBA00007251"/>
    </source>
</evidence>
<dbReference type="InterPro" id="IPR042529">
    <property type="entry name" value="IF_2B-like_C"/>
</dbReference>
<evidence type="ECO:0000256" key="4">
    <source>
        <dbReference type="ARBA" id="ARBA00022540"/>
    </source>
</evidence>
<gene>
    <name evidence="11" type="ORF">K443DRAFT_672522</name>
</gene>
<dbReference type="GO" id="GO:0005829">
    <property type="term" value="C:cytosol"/>
    <property type="evidence" value="ECO:0007669"/>
    <property type="project" value="UniProtKB-SubCell"/>
</dbReference>
<comment type="similarity">
    <text evidence="2 9">Belongs to the eIF-2B alpha/beta/delta subunits family.</text>
</comment>
<keyword evidence="3" id="KW-0963">Cytoplasm</keyword>
<keyword evidence="4" id="KW-0396">Initiation factor</keyword>
<comment type="subunit">
    <text evidence="8">Component of the translation initiation factor 2B (eIF2B) complex which is a heterodecamer of two sets of five different subunits: alpha, beta, gamma, delta and epsilon. Subunits alpha, beta and delta comprise a regulatory subcomplex and subunits epsilon and gamma comprise a catalytic subcomplex. Within the complex, the hexameric regulatory complex resides at the center, with the two heterodimeric catalytic subcomplexes bound on opposite sides.</text>
</comment>
<keyword evidence="5" id="KW-0648">Protein biosynthesis</keyword>
<feature type="region of interest" description="Disordered" evidence="10">
    <location>
        <begin position="1"/>
        <end position="78"/>
    </location>
</feature>
<accession>A0A0C9X8J8</accession>
<evidence type="ECO:0000256" key="7">
    <source>
        <dbReference type="ARBA" id="ARBA00044356"/>
    </source>
</evidence>
<evidence type="ECO:0000313" key="12">
    <source>
        <dbReference type="Proteomes" id="UP000054477"/>
    </source>
</evidence>
<dbReference type="Proteomes" id="UP000054477">
    <property type="component" value="Unassembled WGS sequence"/>
</dbReference>
<dbReference type="Gene3D" id="3.40.50.10470">
    <property type="entry name" value="Translation initiation factor eif-2b, domain 2"/>
    <property type="match status" value="1"/>
</dbReference>
<dbReference type="EMBL" id="KN838542">
    <property type="protein sequence ID" value="KIK08505.1"/>
    <property type="molecule type" value="Genomic_DNA"/>
</dbReference>
<dbReference type="PANTHER" id="PTHR10233:SF14">
    <property type="entry name" value="TRANSLATION INITIATION FACTOR EIF-2B SUBUNIT DELTA"/>
    <property type="match status" value="1"/>
</dbReference>
<feature type="compositionally biased region" description="Basic and acidic residues" evidence="10">
    <location>
        <begin position="27"/>
        <end position="39"/>
    </location>
</feature>
<dbReference type="InterPro" id="IPR000649">
    <property type="entry name" value="IF-2B-related"/>
</dbReference>
<dbReference type="SUPFAM" id="SSF100950">
    <property type="entry name" value="NagB/RpiA/CoA transferase-like"/>
    <property type="match status" value="1"/>
</dbReference>
<organism evidence="11 12">
    <name type="scientific">Laccaria amethystina LaAM-08-1</name>
    <dbReference type="NCBI Taxonomy" id="1095629"/>
    <lineage>
        <taxon>Eukaryota</taxon>
        <taxon>Fungi</taxon>
        <taxon>Dikarya</taxon>
        <taxon>Basidiomycota</taxon>
        <taxon>Agaricomycotina</taxon>
        <taxon>Agaricomycetes</taxon>
        <taxon>Agaricomycetidae</taxon>
        <taxon>Agaricales</taxon>
        <taxon>Agaricineae</taxon>
        <taxon>Hydnangiaceae</taxon>
        <taxon>Laccaria</taxon>
    </lineage>
</organism>
<protein>
    <recommendedName>
        <fullName evidence="6">Translation initiation factor eIF2B subunit delta</fullName>
    </recommendedName>
    <alternativeName>
        <fullName evidence="7">eIF2B GDP-GTP exchange factor subunit delta</fullName>
    </alternativeName>
</protein>
<dbReference type="OrthoDB" id="10254737at2759"/>
<dbReference type="PANTHER" id="PTHR10233">
    <property type="entry name" value="TRANSLATION INITIATION FACTOR EIF-2B"/>
    <property type="match status" value="1"/>
</dbReference>
<reference evidence="11 12" key="1">
    <citation type="submission" date="2014-04" db="EMBL/GenBank/DDBJ databases">
        <authorList>
            <consortium name="DOE Joint Genome Institute"/>
            <person name="Kuo A."/>
            <person name="Kohler A."/>
            <person name="Nagy L.G."/>
            <person name="Floudas D."/>
            <person name="Copeland A."/>
            <person name="Barry K.W."/>
            <person name="Cichocki N."/>
            <person name="Veneault-Fourrey C."/>
            <person name="LaButti K."/>
            <person name="Lindquist E.A."/>
            <person name="Lipzen A."/>
            <person name="Lundell T."/>
            <person name="Morin E."/>
            <person name="Murat C."/>
            <person name="Sun H."/>
            <person name="Tunlid A."/>
            <person name="Henrissat B."/>
            <person name="Grigoriev I.V."/>
            <person name="Hibbett D.S."/>
            <person name="Martin F."/>
            <person name="Nordberg H.P."/>
            <person name="Cantor M.N."/>
            <person name="Hua S.X."/>
        </authorList>
    </citation>
    <scope>NUCLEOTIDE SEQUENCE [LARGE SCALE GENOMIC DNA]</scope>
    <source>
        <strain evidence="11 12">LaAM-08-1</strain>
    </source>
</reference>
<evidence type="ECO:0000256" key="9">
    <source>
        <dbReference type="RuleBase" id="RU003814"/>
    </source>
</evidence>
<evidence type="ECO:0000313" key="11">
    <source>
        <dbReference type="EMBL" id="KIK08505.1"/>
    </source>
</evidence>
<keyword evidence="12" id="KW-1185">Reference proteome</keyword>